<evidence type="ECO:0000313" key="3">
    <source>
        <dbReference type="Proteomes" id="UP000246569"/>
    </source>
</evidence>
<gene>
    <name evidence="2" type="ORF">C7443_102142</name>
</gene>
<keyword evidence="2" id="KW-0808">Transferase</keyword>
<organism evidence="2 3">
    <name type="scientific">Plasticicumulans acidivorans</name>
    <dbReference type="NCBI Taxonomy" id="886464"/>
    <lineage>
        <taxon>Bacteria</taxon>
        <taxon>Pseudomonadati</taxon>
        <taxon>Pseudomonadota</taxon>
        <taxon>Gammaproteobacteria</taxon>
        <taxon>Candidatus Competibacteraceae</taxon>
        <taxon>Plasticicumulans</taxon>
    </lineage>
</organism>
<dbReference type="CDD" id="cd03814">
    <property type="entry name" value="GT4-like"/>
    <property type="match status" value="1"/>
</dbReference>
<evidence type="ECO:0000259" key="1">
    <source>
        <dbReference type="Pfam" id="PF13439"/>
    </source>
</evidence>
<dbReference type="PANTHER" id="PTHR45947">
    <property type="entry name" value="SULFOQUINOVOSYL TRANSFERASE SQD2"/>
    <property type="match status" value="1"/>
</dbReference>
<dbReference type="PANTHER" id="PTHR45947:SF3">
    <property type="entry name" value="SULFOQUINOVOSYL TRANSFERASE SQD2"/>
    <property type="match status" value="1"/>
</dbReference>
<accession>A0A317MY06</accession>
<reference evidence="2 3" key="1">
    <citation type="submission" date="2018-05" db="EMBL/GenBank/DDBJ databases">
        <title>Genomic Encyclopedia of Type Strains, Phase IV (KMG-IV): sequencing the most valuable type-strain genomes for metagenomic binning, comparative biology and taxonomic classification.</title>
        <authorList>
            <person name="Goeker M."/>
        </authorList>
    </citation>
    <scope>NUCLEOTIDE SEQUENCE [LARGE SCALE GENOMIC DNA]</scope>
    <source>
        <strain evidence="2 3">DSM 23606</strain>
    </source>
</reference>
<dbReference type="EMBL" id="QGTJ01000002">
    <property type="protein sequence ID" value="PWV64493.1"/>
    <property type="molecule type" value="Genomic_DNA"/>
</dbReference>
<dbReference type="SUPFAM" id="SSF53756">
    <property type="entry name" value="UDP-Glycosyltransferase/glycogen phosphorylase"/>
    <property type="match status" value="1"/>
</dbReference>
<dbReference type="InterPro" id="IPR028098">
    <property type="entry name" value="Glyco_trans_4-like_N"/>
</dbReference>
<dbReference type="AlphaFoldDB" id="A0A317MY06"/>
<dbReference type="Pfam" id="PF13692">
    <property type="entry name" value="Glyco_trans_1_4"/>
    <property type="match status" value="1"/>
</dbReference>
<evidence type="ECO:0000313" key="2">
    <source>
        <dbReference type="EMBL" id="PWV64493.1"/>
    </source>
</evidence>
<dbReference type="RefSeq" id="WP_110017152.1">
    <property type="nucleotide sequence ID" value="NZ_QGTJ01000002.1"/>
</dbReference>
<name>A0A317MY06_9GAMM</name>
<comment type="caution">
    <text evidence="2">The sequence shown here is derived from an EMBL/GenBank/DDBJ whole genome shotgun (WGS) entry which is preliminary data.</text>
</comment>
<dbReference type="GO" id="GO:0016757">
    <property type="term" value="F:glycosyltransferase activity"/>
    <property type="evidence" value="ECO:0007669"/>
    <property type="project" value="TreeGrafter"/>
</dbReference>
<keyword evidence="3" id="KW-1185">Reference proteome</keyword>
<dbReference type="OrthoDB" id="9802525at2"/>
<dbReference type="Proteomes" id="UP000246569">
    <property type="component" value="Unassembled WGS sequence"/>
</dbReference>
<dbReference type="InterPro" id="IPR050194">
    <property type="entry name" value="Glycosyltransferase_grp1"/>
</dbReference>
<proteinExistence type="predicted"/>
<feature type="domain" description="Glycosyltransferase subfamily 4-like N-terminal" evidence="1">
    <location>
        <begin position="28"/>
        <end position="197"/>
    </location>
</feature>
<protein>
    <submittedName>
        <fullName evidence="2">Glycosyltransferase involved in cell wall biosynthesis</fullName>
    </submittedName>
</protein>
<dbReference type="Gene3D" id="3.40.50.2000">
    <property type="entry name" value="Glycogen Phosphorylase B"/>
    <property type="match status" value="2"/>
</dbReference>
<dbReference type="Pfam" id="PF13439">
    <property type="entry name" value="Glyco_transf_4"/>
    <property type="match status" value="1"/>
</dbReference>
<sequence>MQTAAALSATAARPLAVALVTETWPPEVNGVAMTLSRLVDGLLRRGHRVQLIRPRRPGEAAVQHAADDIHVVPLPGWRLPIYRQLQFGLPAARRLQALWGEQRPDLVHIATEGPLGASALQVARRLGLPVASGFHTNFHAYSRYYGFRWLTAPINAWLRHFHRRCDVTLVPTAALAARLAADGFGRTEVMSRGIDTALFHPGRRDAALRADWGVSDDTPVVLGVGRLAPEKNWGLAVRAFHAIRAAVPQARMVIAGEGPEHERLRAALPDALFCGELPPTRLAACYASADLFLFPSLTETFGNVTLEAMASGVAVLAYACAAAGEVIESGCNGLTVAPADETAFVAAAVRLAADADLRRRLGAAAAGSVQARGWDAVVLSVESTYFDLLLPQEVGNERTTAVAGADRAPE</sequence>